<proteinExistence type="predicted"/>
<accession>A0A6M3XZW5</accession>
<name>A0A6M3XZW5_9ZZZZ</name>
<dbReference type="AlphaFoldDB" id="A0A6M3XZW5"/>
<dbReference type="EMBL" id="MT145091">
    <property type="protein sequence ID" value="QJI03470.1"/>
    <property type="molecule type" value="Genomic_DNA"/>
</dbReference>
<organism evidence="1">
    <name type="scientific">viral metagenome</name>
    <dbReference type="NCBI Taxonomy" id="1070528"/>
    <lineage>
        <taxon>unclassified sequences</taxon>
        <taxon>metagenomes</taxon>
        <taxon>organismal metagenomes</taxon>
    </lineage>
</organism>
<gene>
    <name evidence="1" type="ORF">TM448B04554_0004</name>
</gene>
<protein>
    <submittedName>
        <fullName evidence="1">Uncharacterized protein</fullName>
    </submittedName>
</protein>
<reference evidence="1" key="1">
    <citation type="submission" date="2020-03" db="EMBL/GenBank/DDBJ databases">
        <title>The deep terrestrial virosphere.</title>
        <authorList>
            <person name="Holmfeldt K."/>
            <person name="Nilsson E."/>
            <person name="Simone D."/>
            <person name="Lopez-Fernandez M."/>
            <person name="Wu X."/>
            <person name="de Brujin I."/>
            <person name="Lundin D."/>
            <person name="Andersson A."/>
            <person name="Bertilsson S."/>
            <person name="Dopson M."/>
        </authorList>
    </citation>
    <scope>NUCLEOTIDE SEQUENCE</scope>
    <source>
        <strain evidence="1">TM448B04554</strain>
    </source>
</reference>
<sequence>MIRFIRCPKCGHLISESFYQMGVCWYCNPDGWVKNVKRLGIQRMKPNKEVSK</sequence>
<evidence type="ECO:0000313" key="1">
    <source>
        <dbReference type="EMBL" id="QJI03470.1"/>
    </source>
</evidence>